<dbReference type="AlphaFoldDB" id="A0AA92IF83"/>
<dbReference type="InterPro" id="IPR028087">
    <property type="entry name" value="Tad_N"/>
</dbReference>
<keyword evidence="1" id="KW-0472">Membrane</keyword>
<protein>
    <recommendedName>
        <fullName evidence="2">Putative Flp pilus-assembly TadG-like N-terminal domain-containing protein</fullName>
    </recommendedName>
</protein>
<gene>
    <name evidence="3" type="ORF">E7Z57_14635</name>
</gene>
<name>A0AA92IF83_RALSL</name>
<dbReference type="PROSITE" id="PS51257">
    <property type="entry name" value="PROKAR_LIPOPROTEIN"/>
    <property type="match status" value="1"/>
</dbReference>
<evidence type="ECO:0000313" key="3">
    <source>
        <dbReference type="EMBL" id="QCX50209.1"/>
    </source>
</evidence>
<feature type="transmembrane region" description="Helical" evidence="1">
    <location>
        <begin position="20"/>
        <end position="41"/>
    </location>
</feature>
<evidence type="ECO:0000259" key="2">
    <source>
        <dbReference type="Pfam" id="PF13400"/>
    </source>
</evidence>
<dbReference type="Pfam" id="PF13400">
    <property type="entry name" value="Tad"/>
    <property type="match status" value="1"/>
</dbReference>
<organism evidence="3 4">
    <name type="scientific">Ralstonia solanacearum</name>
    <name type="common">Pseudomonas solanacearum</name>
    <dbReference type="NCBI Taxonomy" id="305"/>
    <lineage>
        <taxon>Bacteria</taxon>
        <taxon>Pseudomonadati</taxon>
        <taxon>Pseudomonadota</taxon>
        <taxon>Betaproteobacteria</taxon>
        <taxon>Burkholderiales</taxon>
        <taxon>Burkholderiaceae</taxon>
        <taxon>Ralstonia</taxon>
        <taxon>Ralstonia solanacearum species complex</taxon>
    </lineage>
</organism>
<reference evidence="3 4" key="1">
    <citation type="submission" date="2019-04" db="EMBL/GenBank/DDBJ databases">
        <title>Complete Genome of UW386 and Higher Quality Genome of UW700.</title>
        <authorList>
            <person name="Jacobs J."/>
            <person name="Perez A."/>
            <person name="Steidl O."/>
            <person name="Allen C."/>
        </authorList>
    </citation>
    <scope>NUCLEOTIDE SEQUENCE [LARGE SCALE GENOMIC DNA]</scope>
    <source>
        <strain evidence="3 4">UW386</strain>
    </source>
</reference>
<accession>A0AA92IF83</accession>
<dbReference type="Proteomes" id="UP000310553">
    <property type="component" value="Chromosome"/>
</dbReference>
<proteinExistence type="predicted"/>
<feature type="domain" description="Putative Flp pilus-assembly TadG-like N-terminal" evidence="2">
    <location>
        <begin position="17"/>
        <end position="63"/>
    </location>
</feature>
<keyword evidence="1" id="KW-0812">Transmembrane</keyword>
<keyword evidence="1" id="KW-1133">Transmembrane helix</keyword>
<sequence length="479" mass="52479">MRNRSGQRQTHSLRQRGQVLVWTLATAAACVAVFLAVYGVGQANIEKQKVVNTADAAVYSAAMVEARTLNFEAYANRSIVANEVVIAQLVTMDSWLRYMGRTADNIGTILQFVPYANVIGRALKQAANVINRLAQSLPPFVAVQQGIVTGLTLAREAAHVATYETAIETAIAVVKSNATTFRGRSDTIPVITPLGMAALVKNEKSWMDFTKLYAKNDRANAADVIKRSRDRFSGDDERRGGPLTNINLLFTGIEKTSGGTHLVGYDRWEAQDTLDTWRWTIKGRKYDIPVGWGRATASKNGERGNRWNVPGNANGLAYRSTDQIKGWLGIPEIRDVVDRKATYDPELDAKAKKAPNSLTFLIEVAKNRTDVPFASSMGMNKAPTGTTTGPGSPDLNEKLAGDRIGAVSKALVYFKRPSLKNDVTARSFFRDDGAHEYGSTYNPYWQARLTDVSVVEKEAFYLGSGATGLAIFTPDAWKN</sequence>
<evidence type="ECO:0000256" key="1">
    <source>
        <dbReference type="SAM" id="Phobius"/>
    </source>
</evidence>
<evidence type="ECO:0000313" key="4">
    <source>
        <dbReference type="Proteomes" id="UP000310553"/>
    </source>
</evidence>
<dbReference type="EMBL" id="CP039339">
    <property type="protein sequence ID" value="QCX50209.1"/>
    <property type="molecule type" value="Genomic_DNA"/>
</dbReference>